<keyword evidence="2" id="KW-0238">DNA-binding</keyword>
<comment type="caution">
    <text evidence="2">The sequence shown here is derived from an EMBL/GenBank/DDBJ whole genome shotgun (WGS) entry which is preliminary data.</text>
</comment>
<evidence type="ECO:0000313" key="3">
    <source>
        <dbReference type="Proteomes" id="UP001201844"/>
    </source>
</evidence>
<geneLocation type="plasmid" evidence="2">
    <name>unnamed</name>
</geneLocation>
<keyword evidence="2" id="KW-0614">Plasmid</keyword>
<name>A0ABT0CQB2_9HYPH</name>
<accession>A0ABT0CQB2</accession>
<dbReference type="Gene3D" id="1.10.150.690">
    <property type="entry name" value="DUF2063"/>
    <property type="match status" value="1"/>
</dbReference>
<feature type="domain" description="Putative DNA-binding" evidence="1">
    <location>
        <begin position="5"/>
        <end position="95"/>
    </location>
</feature>
<dbReference type="EMBL" id="JAKVIN010000007">
    <property type="protein sequence ID" value="MCJ8150776.1"/>
    <property type="molecule type" value="Genomic_DNA"/>
</dbReference>
<evidence type="ECO:0000313" key="2">
    <source>
        <dbReference type="EMBL" id="MCJ8150776.1"/>
    </source>
</evidence>
<dbReference type="InterPro" id="IPR018640">
    <property type="entry name" value="DUF2063"/>
</dbReference>
<gene>
    <name evidence="2" type="ORF">MKI86_16625</name>
</gene>
<dbReference type="GO" id="GO:0003677">
    <property type="term" value="F:DNA binding"/>
    <property type="evidence" value="ECO:0007669"/>
    <property type="project" value="UniProtKB-KW"/>
</dbReference>
<organism evidence="2 3">
    <name type="scientific">Shinella sedimenti</name>
    <dbReference type="NCBI Taxonomy" id="2919913"/>
    <lineage>
        <taxon>Bacteria</taxon>
        <taxon>Pseudomonadati</taxon>
        <taxon>Pseudomonadota</taxon>
        <taxon>Alphaproteobacteria</taxon>
        <taxon>Hyphomicrobiales</taxon>
        <taxon>Rhizobiaceae</taxon>
        <taxon>Shinella</taxon>
    </lineage>
</organism>
<dbReference type="Proteomes" id="UP001201844">
    <property type="component" value="Unassembled WGS sequence"/>
</dbReference>
<dbReference type="InterPro" id="IPR044922">
    <property type="entry name" value="DUF2063_N_sf"/>
</dbReference>
<keyword evidence="3" id="KW-1185">Reference proteome</keyword>
<reference evidence="2 3" key="1">
    <citation type="submission" date="2022-02" db="EMBL/GenBank/DDBJ databases">
        <title>Shinella B3.7 sp. nov., isolated from Sediment (Zhairuo Island).</title>
        <authorList>
            <person name="Chen G."/>
        </authorList>
    </citation>
    <scope>NUCLEOTIDE SEQUENCE [LARGE SCALE GENOMIC DNA]</scope>
    <source>
        <strain evidence="2 3">B3.7</strain>
        <plasmid evidence="2">unnamed</plasmid>
    </source>
</reference>
<evidence type="ECO:0000259" key="1">
    <source>
        <dbReference type="Pfam" id="PF09836"/>
    </source>
</evidence>
<sequence>MSATLQSAFAAGLLATGPVPGGLTAWNNKAPERRYGVYRNNVMASITAALASRFPVAENIVGQAFFQAMAQTFIAAHPPSSPVLLAYGDDMPDFVANFAPVREVAYLPDVMRLEIARGRAYHAADAPPLDATAFAAIDPARLGGLVFEPHPTLSVLSSLHPVITIWAMNAGARPLAKIDVWHGEHALIARPQMTVEITSLSPGGAAFFHQLVAGATLAIAVESTIRKHADFDLSDNLATLLRSGAFSAIHQDKTNEDRNHV</sequence>
<protein>
    <submittedName>
        <fullName evidence="2">DNA-binding domain-containing protein</fullName>
    </submittedName>
</protein>
<dbReference type="Pfam" id="PF09836">
    <property type="entry name" value="DUF2063"/>
    <property type="match status" value="1"/>
</dbReference>
<proteinExistence type="predicted"/>
<dbReference type="RefSeq" id="WP_241602733.1">
    <property type="nucleotide sequence ID" value="NZ_JAKVIN010000007.1"/>
</dbReference>